<dbReference type="OrthoDB" id="4350422at2"/>
<evidence type="ECO:0000256" key="1">
    <source>
        <dbReference type="SAM" id="MobiDB-lite"/>
    </source>
</evidence>
<evidence type="ECO:0000259" key="3">
    <source>
        <dbReference type="Pfam" id="PF03703"/>
    </source>
</evidence>
<dbReference type="Proteomes" id="UP000317422">
    <property type="component" value="Unassembled WGS sequence"/>
</dbReference>
<keyword evidence="5" id="KW-1185">Reference proteome</keyword>
<organism evidence="4 5">
    <name type="scientific">Haloactinospora alba</name>
    <dbReference type="NCBI Taxonomy" id="405555"/>
    <lineage>
        <taxon>Bacteria</taxon>
        <taxon>Bacillati</taxon>
        <taxon>Actinomycetota</taxon>
        <taxon>Actinomycetes</taxon>
        <taxon>Streptosporangiales</taxon>
        <taxon>Nocardiopsidaceae</taxon>
        <taxon>Haloactinospora</taxon>
    </lineage>
</organism>
<evidence type="ECO:0000313" key="5">
    <source>
        <dbReference type="Proteomes" id="UP000317422"/>
    </source>
</evidence>
<feature type="domain" description="YdbS-like PH" evidence="3">
    <location>
        <begin position="79"/>
        <end position="139"/>
    </location>
</feature>
<dbReference type="EMBL" id="VFQC01000001">
    <property type="protein sequence ID" value="TQN30360.1"/>
    <property type="molecule type" value="Genomic_DNA"/>
</dbReference>
<dbReference type="PANTHER" id="PTHR37938">
    <property type="entry name" value="BLL0215 PROTEIN"/>
    <property type="match status" value="1"/>
</dbReference>
<proteinExistence type="predicted"/>
<feature type="transmembrane region" description="Helical" evidence="2">
    <location>
        <begin position="21"/>
        <end position="45"/>
    </location>
</feature>
<name>A0A543NF20_9ACTN</name>
<keyword evidence="2" id="KW-1133">Transmembrane helix</keyword>
<gene>
    <name evidence="4" type="ORF">FHX37_0237</name>
</gene>
<protein>
    <submittedName>
        <fullName evidence="4">Membrane protein YdbS with pleckstrin-like domain</fullName>
    </submittedName>
</protein>
<feature type="transmembrane region" description="Helical" evidence="2">
    <location>
        <begin position="57"/>
        <end position="86"/>
    </location>
</feature>
<keyword evidence="2" id="KW-0812">Transmembrane</keyword>
<accession>A0A543NF20</accession>
<feature type="region of interest" description="Disordered" evidence="1">
    <location>
        <begin position="160"/>
        <end position="180"/>
    </location>
</feature>
<keyword evidence="2" id="KW-0472">Membrane</keyword>
<dbReference type="AlphaFoldDB" id="A0A543NF20"/>
<evidence type="ECO:0000256" key="2">
    <source>
        <dbReference type="SAM" id="Phobius"/>
    </source>
</evidence>
<dbReference type="RefSeq" id="WP_141921629.1">
    <property type="nucleotide sequence ID" value="NZ_VFQC01000001.1"/>
</dbReference>
<dbReference type="InterPro" id="IPR005182">
    <property type="entry name" value="YdbS-like_PH"/>
</dbReference>
<reference evidence="4 5" key="1">
    <citation type="submission" date="2019-06" db="EMBL/GenBank/DDBJ databases">
        <title>Sequencing the genomes of 1000 actinobacteria strains.</title>
        <authorList>
            <person name="Klenk H.-P."/>
        </authorList>
    </citation>
    <scope>NUCLEOTIDE SEQUENCE [LARGE SCALE GENOMIC DNA]</scope>
    <source>
        <strain evidence="4 5">DSM 45015</strain>
    </source>
</reference>
<evidence type="ECO:0000313" key="4">
    <source>
        <dbReference type="EMBL" id="TQN30360.1"/>
    </source>
</evidence>
<comment type="caution">
    <text evidence="4">The sequence shown here is derived from an EMBL/GenBank/DDBJ whole genome shotgun (WGS) entry which is preliminary data.</text>
</comment>
<dbReference type="PANTHER" id="PTHR37938:SF1">
    <property type="entry name" value="BLL0215 PROTEIN"/>
    <property type="match status" value="1"/>
</dbReference>
<sequence>MGIANRYLAGDEELVYVTRRHWSTLVGSFVALVLVIAAAAGLVWLMPAGEEWSRWAVYAVVAVGALAAVVVWFVPLLRWWTTLYLLSSRRLMRREGILAKQGHDMPLTRVNDVSFTISLWERLLGYGSLAVQSASEQEGMVLEKVPRVRWLQGEIYRKVNEAQRHEPPAGSGGSPPPPEG</sequence>
<dbReference type="Pfam" id="PF03703">
    <property type="entry name" value="bPH_2"/>
    <property type="match status" value="1"/>
</dbReference>